<organism evidence="3 4">
    <name type="scientific">Clostridium aminobutyricum</name>
    <dbReference type="NCBI Taxonomy" id="33953"/>
    <lineage>
        <taxon>Bacteria</taxon>
        <taxon>Bacillati</taxon>
        <taxon>Bacillota</taxon>
        <taxon>Clostridia</taxon>
        <taxon>Eubacteriales</taxon>
        <taxon>Clostridiaceae</taxon>
        <taxon>Clostridium</taxon>
    </lineage>
</organism>
<proteinExistence type="predicted"/>
<evidence type="ECO:0000313" key="4">
    <source>
        <dbReference type="Proteomes" id="UP000664545"/>
    </source>
</evidence>
<dbReference type="Proteomes" id="UP000664545">
    <property type="component" value="Unassembled WGS sequence"/>
</dbReference>
<comment type="caution">
    <text evidence="3">The sequence shown here is derived from an EMBL/GenBank/DDBJ whole genome shotgun (WGS) entry which is preliminary data.</text>
</comment>
<gene>
    <name evidence="3" type="ORF">JYB65_00370</name>
</gene>
<dbReference type="EMBL" id="JAFJZZ010000001">
    <property type="protein sequence ID" value="MBN7771815.1"/>
    <property type="molecule type" value="Genomic_DNA"/>
</dbReference>
<sequence>MKLKKNSGAKSKISILLYVVAAIVAVFGIAMLSVNIYIFKSTISQYVAQGYPAELVMQSLIPSQLLPGIFEPIALYGGLAFVLIGVGVANSKIAAHFASVTAEEFNTFDADEIPVLESDEYGTEYADAIEPIESEEEAQDIADLEDSEITDAEETKNA</sequence>
<evidence type="ECO:0000256" key="2">
    <source>
        <dbReference type="SAM" id="Phobius"/>
    </source>
</evidence>
<keyword evidence="2" id="KW-1133">Transmembrane helix</keyword>
<name>A0A939D690_CLOAM</name>
<evidence type="ECO:0000256" key="1">
    <source>
        <dbReference type="SAM" id="MobiDB-lite"/>
    </source>
</evidence>
<feature type="transmembrane region" description="Helical" evidence="2">
    <location>
        <begin position="15"/>
        <end position="38"/>
    </location>
</feature>
<keyword evidence="2" id="KW-0812">Transmembrane</keyword>
<accession>A0A939D690</accession>
<feature type="region of interest" description="Disordered" evidence="1">
    <location>
        <begin position="131"/>
        <end position="158"/>
    </location>
</feature>
<feature type="transmembrane region" description="Helical" evidence="2">
    <location>
        <begin position="69"/>
        <end position="89"/>
    </location>
</feature>
<dbReference type="RefSeq" id="WP_206580608.1">
    <property type="nucleotide sequence ID" value="NZ_JAFJZZ010000001.1"/>
</dbReference>
<dbReference type="AlphaFoldDB" id="A0A939D690"/>
<reference evidence="3" key="1">
    <citation type="submission" date="2021-02" db="EMBL/GenBank/DDBJ databases">
        <title>Abyssanaerobacter marinus gen.nov., sp., nov, anaerobic bacterium isolated from the Onnuri vent field of Indian Ocean and suggestion of Mogibacteriaceae fam. nov., and proposal of reclassification of ambiguous this family's genus member.</title>
        <authorList>
            <person name="Kim Y.J."/>
            <person name="Yang J.-A."/>
        </authorList>
    </citation>
    <scope>NUCLEOTIDE SEQUENCE</scope>
    <source>
        <strain evidence="3">DSM 2634</strain>
    </source>
</reference>
<keyword evidence="2" id="KW-0472">Membrane</keyword>
<feature type="compositionally biased region" description="Acidic residues" evidence="1">
    <location>
        <begin position="131"/>
        <end position="152"/>
    </location>
</feature>
<evidence type="ECO:0000313" key="3">
    <source>
        <dbReference type="EMBL" id="MBN7771815.1"/>
    </source>
</evidence>
<protein>
    <submittedName>
        <fullName evidence="3">Uncharacterized protein</fullName>
    </submittedName>
</protein>
<keyword evidence="4" id="KW-1185">Reference proteome</keyword>